<keyword evidence="3 4" id="KW-0378">Hydrolase</keyword>
<evidence type="ECO:0000256" key="3">
    <source>
        <dbReference type="ARBA" id="ARBA00022801"/>
    </source>
</evidence>
<feature type="chain" id="PRO_5035490372" description="Carboxylic ester hydrolase" evidence="4">
    <location>
        <begin position="18"/>
        <end position="326"/>
    </location>
</feature>
<dbReference type="InterPro" id="IPR050955">
    <property type="entry name" value="Plant_Biomass_Hydrol_Est"/>
</dbReference>
<dbReference type="GO" id="GO:0005576">
    <property type="term" value="C:extracellular region"/>
    <property type="evidence" value="ECO:0007669"/>
    <property type="project" value="UniProtKB-SubCell"/>
</dbReference>
<feature type="signal peptide" evidence="4">
    <location>
        <begin position="1"/>
        <end position="17"/>
    </location>
</feature>
<dbReference type="SUPFAM" id="SSF53474">
    <property type="entry name" value="alpha/beta-Hydrolases"/>
    <property type="match status" value="2"/>
</dbReference>
<organism evidence="5 6">
    <name type="scientific">Plectosphaerella cucumerina</name>
    <dbReference type="NCBI Taxonomy" id="40658"/>
    <lineage>
        <taxon>Eukaryota</taxon>
        <taxon>Fungi</taxon>
        <taxon>Dikarya</taxon>
        <taxon>Ascomycota</taxon>
        <taxon>Pezizomycotina</taxon>
        <taxon>Sordariomycetes</taxon>
        <taxon>Hypocreomycetidae</taxon>
        <taxon>Glomerellales</taxon>
        <taxon>Plectosphaerellaceae</taxon>
        <taxon>Plectosphaerella</taxon>
    </lineage>
</organism>
<comment type="similarity">
    <text evidence="4">Belongs to the carbohydrate esterase 1 (CE1) family.</text>
</comment>
<evidence type="ECO:0000256" key="2">
    <source>
        <dbReference type="ARBA" id="ARBA00022729"/>
    </source>
</evidence>
<dbReference type="Pfam" id="PF10503">
    <property type="entry name" value="Esterase_PHB"/>
    <property type="match status" value="1"/>
</dbReference>
<evidence type="ECO:0000256" key="4">
    <source>
        <dbReference type="RuleBase" id="RU367147"/>
    </source>
</evidence>
<evidence type="ECO:0000256" key="1">
    <source>
        <dbReference type="ARBA" id="ARBA00022487"/>
    </source>
</evidence>
<dbReference type="NCBIfam" id="TIGR01840">
    <property type="entry name" value="esterase_phb"/>
    <property type="match status" value="1"/>
</dbReference>
<dbReference type="GO" id="GO:0052689">
    <property type="term" value="F:carboxylic ester hydrolase activity"/>
    <property type="evidence" value="ECO:0007669"/>
    <property type="project" value="UniProtKB-KW"/>
</dbReference>
<keyword evidence="4" id="KW-0119">Carbohydrate metabolism</keyword>
<dbReference type="EC" id="3.1.1.-" evidence="4"/>
<dbReference type="InterPro" id="IPR029058">
    <property type="entry name" value="AB_hydrolase_fold"/>
</dbReference>
<name>A0A8K0T711_9PEZI</name>
<dbReference type="PANTHER" id="PTHR43037">
    <property type="entry name" value="UNNAMED PRODUCT-RELATED"/>
    <property type="match status" value="1"/>
</dbReference>
<keyword evidence="2 4" id="KW-0732">Signal</keyword>
<sequence length="326" mass="36076">MSRLLLLLKGLAAVVSAAELQQITSFGPNPTNVSFHLYVPDNVRSSAPLLVYPHWCHGTAQNAFDWKPYRPLADELGFITIYPSSPWVADHCWDVSSTQTLHHDAGGDSLGIASMVRWTLANYDVDADRVFVTGISSGAMMTNVLIGSYPELFAAGSSFAGNLTGYAGDGYAVWSNECATGQIDRTGQEWAELVHDAYPEYTGPRPKMQILHGLADDIINVTNYHNQIKLWSTILRTGDTPTSVEENTPQANWTKYEYGRRGLFEGFLAEGVDHNIPDQADEEIVPDEQRSPFLRPFVSKPLLPFGPDMTTDEMIAVSARKGKYRM</sequence>
<proteinExistence type="inferred from homology"/>
<dbReference type="AlphaFoldDB" id="A0A8K0T711"/>
<keyword evidence="1 4" id="KW-0719">Serine esterase</keyword>
<dbReference type="PANTHER" id="PTHR43037:SF5">
    <property type="entry name" value="FERULOYL ESTERASE"/>
    <property type="match status" value="1"/>
</dbReference>
<dbReference type="GO" id="GO:0045493">
    <property type="term" value="P:xylan catabolic process"/>
    <property type="evidence" value="ECO:0007669"/>
    <property type="project" value="UniProtKB-UniRule"/>
</dbReference>
<keyword evidence="4" id="KW-0964">Secreted</keyword>
<dbReference type="EMBL" id="JAGPXD010000006">
    <property type="protein sequence ID" value="KAH7350186.1"/>
    <property type="molecule type" value="Genomic_DNA"/>
</dbReference>
<gene>
    <name evidence="5" type="ORF">B0T11DRAFT_321918</name>
</gene>
<evidence type="ECO:0000313" key="6">
    <source>
        <dbReference type="Proteomes" id="UP000813385"/>
    </source>
</evidence>
<dbReference type="OrthoDB" id="2425929at2759"/>
<dbReference type="InterPro" id="IPR010126">
    <property type="entry name" value="Esterase_phb"/>
</dbReference>
<protein>
    <recommendedName>
        <fullName evidence="4">Carboxylic ester hydrolase</fullName>
        <ecNumber evidence="4">3.1.1.-</ecNumber>
    </recommendedName>
</protein>
<comment type="caution">
    <text evidence="5">The sequence shown here is derived from an EMBL/GenBank/DDBJ whole genome shotgun (WGS) entry which is preliminary data.</text>
</comment>
<evidence type="ECO:0000313" key="5">
    <source>
        <dbReference type="EMBL" id="KAH7350186.1"/>
    </source>
</evidence>
<comment type="subcellular location">
    <subcellularLocation>
        <location evidence="4">Secreted</location>
    </subcellularLocation>
</comment>
<comment type="function">
    <text evidence="4">Esterase involved in the hydrolysis of xylan, a major structural heterogeneous polysaccharide found in plant biomass representing the second most abundant polysaccharide in the biosphere, after cellulose.</text>
</comment>
<reference evidence="5" key="1">
    <citation type="journal article" date="2021" name="Nat. Commun.">
        <title>Genetic determinants of endophytism in the Arabidopsis root mycobiome.</title>
        <authorList>
            <person name="Mesny F."/>
            <person name="Miyauchi S."/>
            <person name="Thiergart T."/>
            <person name="Pickel B."/>
            <person name="Atanasova L."/>
            <person name="Karlsson M."/>
            <person name="Huettel B."/>
            <person name="Barry K.W."/>
            <person name="Haridas S."/>
            <person name="Chen C."/>
            <person name="Bauer D."/>
            <person name="Andreopoulos W."/>
            <person name="Pangilinan J."/>
            <person name="LaButti K."/>
            <person name="Riley R."/>
            <person name="Lipzen A."/>
            <person name="Clum A."/>
            <person name="Drula E."/>
            <person name="Henrissat B."/>
            <person name="Kohler A."/>
            <person name="Grigoriev I.V."/>
            <person name="Martin F.M."/>
            <person name="Hacquard S."/>
        </authorList>
    </citation>
    <scope>NUCLEOTIDE SEQUENCE</scope>
    <source>
        <strain evidence="5">MPI-CAGE-AT-0016</strain>
    </source>
</reference>
<dbReference type="Proteomes" id="UP000813385">
    <property type="component" value="Unassembled WGS sequence"/>
</dbReference>
<accession>A0A8K0T711</accession>
<keyword evidence="6" id="KW-1185">Reference proteome</keyword>
<dbReference type="Gene3D" id="3.40.50.1820">
    <property type="entry name" value="alpha/beta hydrolase"/>
    <property type="match status" value="1"/>
</dbReference>
<keyword evidence="4" id="KW-0624">Polysaccharide degradation</keyword>